<feature type="compositionally biased region" description="Polar residues" evidence="8">
    <location>
        <begin position="978"/>
        <end position="987"/>
    </location>
</feature>
<keyword evidence="4 7" id="KW-0547">Nucleotide-binding</keyword>
<feature type="region of interest" description="Disordered" evidence="8">
    <location>
        <begin position="1139"/>
        <end position="1161"/>
    </location>
</feature>
<dbReference type="InterPro" id="IPR050494">
    <property type="entry name" value="Ser_Thr_dual-spec_kinase"/>
</dbReference>
<feature type="region of interest" description="Disordered" evidence="8">
    <location>
        <begin position="1542"/>
        <end position="1716"/>
    </location>
</feature>
<feature type="compositionally biased region" description="Low complexity" evidence="8">
    <location>
        <begin position="1590"/>
        <end position="1602"/>
    </location>
</feature>
<dbReference type="Gene3D" id="3.30.200.20">
    <property type="entry name" value="Phosphorylase Kinase, domain 1"/>
    <property type="match status" value="1"/>
</dbReference>
<feature type="compositionally biased region" description="Low complexity" evidence="8">
    <location>
        <begin position="588"/>
        <end position="606"/>
    </location>
</feature>
<dbReference type="OrthoDB" id="9332038at2759"/>
<dbReference type="CDD" id="cd14210">
    <property type="entry name" value="PKc_DYRK"/>
    <property type="match status" value="1"/>
</dbReference>
<evidence type="ECO:0000256" key="5">
    <source>
        <dbReference type="ARBA" id="ARBA00022777"/>
    </source>
</evidence>
<evidence type="ECO:0000259" key="9">
    <source>
        <dbReference type="PROSITE" id="PS50011"/>
    </source>
</evidence>
<keyword evidence="6 7" id="KW-0067">ATP-binding</keyword>
<dbReference type="SMART" id="SM00220">
    <property type="entry name" value="S_TKc"/>
    <property type="match status" value="1"/>
</dbReference>
<feature type="compositionally biased region" description="Polar residues" evidence="8">
    <location>
        <begin position="920"/>
        <end position="938"/>
    </location>
</feature>
<feature type="compositionally biased region" description="Basic residues" evidence="8">
    <location>
        <begin position="954"/>
        <end position="966"/>
    </location>
</feature>
<organism evidence="10 11">
    <name type="scientific">Pseudocercospora eumusae</name>
    <dbReference type="NCBI Taxonomy" id="321146"/>
    <lineage>
        <taxon>Eukaryota</taxon>
        <taxon>Fungi</taxon>
        <taxon>Dikarya</taxon>
        <taxon>Ascomycota</taxon>
        <taxon>Pezizomycotina</taxon>
        <taxon>Dothideomycetes</taxon>
        <taxon>Dothideomycetidae</taxon>
        <taxon>Mycosphaerellales</taxon>
        <taxon>Mycosphaerellaceae</taxon>
        <taxon>Pseudocercospora</taxon>
    </lineage>
</organism>
<dbReference type="PANTHER" id="PTHR24058:SF22">
    <property type="entry name" value="DUAL SPECIFICITY TYROSINE-PHOSPHORYLATION-REGULATED KINASE 4"/>
    <property type="match status" value="1"/>
</dbReference>
<feature type="compositionally biased region" description="Low complexity" evidence="8">
    <location>
        <begin position="738"/>
        <end position="751"/>
    </location>
</feature>
<sequence length="1716" mass="185876">MDVATRFQPRPRTGSSYLERERERERNNANANGSNAPAEGSGSECMKARDRHRYTAHSTTDNRAAESLIRRKFQRTTAADADADTDPDTTHHTFRKPALPASATRPPADHKPTFSHRRRSTLRENVRVPSGPREFPSPGKRYTPPHPHPVHAGVMIVCCHSRKANTSGRVPSGSIGSITPSVSVATNSSRSFLPQSTSEPFIKPGALPQFGFNDDNLDSIDTPATPADPAGNDFDFIPTVNFDDLQNSIANYDGNGPLLSDFPAAGGGRTTHRDTSSSDSSMSKRSGLEGSKPQASRLGEEAAVSRTSSLRRRLSAVAGGNKQASHQERSRDVSGPSQPGGLSLRSRRQSTAPTGPPPSGPAPPPVGAGTRAPRKSLGPGVISSMMEGRKASQPLPSAATDPNLKSSLARTSSLNKSRRTTMQPPASGGAELPRVSTLQATTQSRANKVKSLQPPPREPADPNTPLVRPVSKGNLARAHTPSSSGNKRQSTASGRASGLGARTISPTDARRLKRLSMMQAPPLPSNPPKDHPPPPPPEEFGAAKLEFPRLAQPSPSLIPRKTSVATPTSARASPEARFGFSQGGGGVSLSSKSSYQSLNNSSGSASRLPTPKPRNVHSSSAQYGDEEEAVPPVPAIPKAYESPRECELPFFTNALRTSQSGSNFGSSERIAGEPESDMPLLSKPQQSERRSKHSVDLSRVHHRINTMENIERSLHAAEAAKPARPQQLDATGRKNSNLQPLRLPPLNLMPLHSSSNSKSGFSRPSQDLVRDDDFASFAGIAQTPEPKRIAKTPSTPMTASKATFTRRQDEEMAKQKAMRSSSSHYALRGLMQYDDNATTFLDDTDNEFTGSGVPIPVPKQRNAITPFSSGSLPKQSGEYVRAARARPSGDYTGEFTLGKFPNHQLQDSLPLKPQGPRPSRSGTDASYKTAETPSSFESPMTEAAETKKENGGGLRRKLSRGWRRSSGKATNILEHKSSPQQDNSGGSASEKEKSAPNKLHKRQSEMPPPRLPASATWTGDIPTLPVATARPSLDSMRRKSTTASVNTLTSNAVPADTEHAPAAPPAPPVAKTKSSLHSEQPQPVNLSNRASSWGNINPTTRPGVPKAAVTNPKARQGSIATSISAIVKDKDDLAADEEMRRLSQKRRDVDSTARETEELKKRALARSPLTPERVLHDRNCTLNIFERGEIMDYEKDGIYFTGSKNARKIVGSLTPSPQPTSSDKDSKCGNYGYDDERGDYNIVLGDHLAYRYEVVDILGKGSFGQVVRCIDHKAGGLVAVKIIRNKKRFHQQALVEVGILGRLRDWDPDGAHATLSITSSFYFRSHLCIVTPCLSINLYELIRAHSFVGFPLPLIRRFARQLLACLILLQQKRIIHCDLKPENILLCEARKADVRVIDFGSSCKEEEKVYTYIQSRFYRSPEVILGSSYGLGIDMWSLGCILAELWTGYPLFPGENEQEQLACIMEIFGPPDRHLVERCTRKKLFFDSVGKPRVTVSSKGRRRRPSSKTLSQALKTDDEAFLDFLARCLRWDPDRRMKPHDAINHPFITNQPLQQRPGIPDEARRPARVRPTAAVPNTNGSVPSPVKRVATTAGTSSSSANAFAMQQQQATPAKERNRPLPETPQTALRNGTTSNTNQTQGSPSKQLGGVRRHSTVNSANSAAVAGSKRTSNGVPLSVGAASNTAAQRQASTTTNTSGNLAQMAAREANATARWRA</sequence>
<dbReference type="Pfam" id="PF00069">
    <property type="entry name" value="Pkinase"/>
    <property type="match status" value="1"/>
</dbReference>
<dbReference type="InterPro" id="IPR000719">
    <property type="entry name" value="Prot_kinase_dom"/>
</dbReference>
<evidence type="ECO:0000256" key="2">
    <source>
        <dbReference type="ARBA" id="ARBA00022527"/>
    </source>
</evidence>
<dbReference type="InterPro" id="IPR017441">
    <property type="entry name" value="Protein_kinase_ATP_BS"/>
</dbReference>
<evidence type="ECO:0000256" key="3">
    <source>
        <dbReference type="ARBA" id="ARBA00022679"/>
    </source>
</evidence>
<feature type="region of interest" description="Disordered" evidence="8">
    <location>
        <begin position="890"/>
        <end position="1115"/>
    </location>
</feature>
<feature type="region of interest" description="Disordered" evidence="8">
    <location>
        <begin position="260"/>
        <end position="638"/>
    </location>
</feature>
<evidence type="ECO:0000256" key="8">
    <source>
        <dbReference type="SAM" id="MobiDB-lite"/>
    </source>
</evidence>
<feature type="region of interest" description="Disordered" evidence="8">
    <location>
        <begin position="1"/>
        <end position="142"/>
    </location>
</feature>
<feature type="region of interest" description="Disordered" evidence="8">
    <location>
        <begin position="651"/>
        <end position="704"/>
    </location>
</feature>
<feature type="compositionally biased region" description="Low complexity" evidence="8">
    <location>
        <begin position="1630"/>
        <end position="1642"/>
    </location>
</feature>
<dbReference type="InterPro" id="IPR011009">
    <property type="entry name" value="Kinase-like_dom_sf"/>
</dbReference>
<feature type="compositionally biased region" description="Polar residues" evidence="8">
    <location>
        <begin position="752"/>
        <end position="765"/>
    </location>
</feature>
<feature type="region of interest" description="Disordered" evidence="8">
    <location>
        <begin position="189"/>
        <end position="232"/>
    </location>
</feature>
<comment type="similarity">
    <text evidence="1">Belongs to the protein kinase superfamily. CMGC Ser/Thr protein kinase family. MNB/DYRK subfamily.</text>
</comment>
<accession>A0A139HMA0</accession>
<feature type="compositionally biased region" description="Polar residues" evidence="8">
    <location>
        <begin position="436"/>
        <end position="446"/>
    </location>
</feature>
<evidence type="ECO:0000313" key="11">
    <source>
        <dbReference type="Proteomes" id="UP000070133"/>
    </source>
</evidence>
<proteinExistence type="inferred from homology"/>
<dbReference type="Gene3D" id="1.10.510.10">
    <property type="entry name" value="Transferase(Phosphotransferase) domain 1"/>
    <property type="match status" value="1"/>
</dbReference>
<evidence type="ECO:0000256" key="7">
    <source>
        <dbReference type="PROSITE-ProRule" id="PRU10141"/>
    </source>
</evidence>
<protein>
    <recommendedName>
        <fullName evidence="9">Protein kinase domain-containing protein</fullName>
    </recommendedName>
</protein>
<dbReference type="Proteomes" id="UP000070133">
    <property type="component" value="Unassembled WGS sequence"/>
</dbReference>
<evidence type="ECO:0000256" key="6">
    <source>
        <dbReference type="ARBA" id="ARBA00022840"/>
    </source>
</evidence>
<dbReference type="GO" id="GO:0005737">
    <property type="term" value="C:cytoplasm"/>
    <property type="evidence" value="ECO:0007669"/>
    <property type="project" value="TreeGrafter"/>
</dbReference>
<feature type="compositionally biased region" description="Polar residues" evidence="8">
    <location>
        <begin position="654"/>
        <end position="666"/>
    </location>
</feature>
<feature type="binding site" evidence="7">
    <location>
        <position position="1281"/>
    </location>
    <ligand>
        <name>ATP</name>
        <dbReference type="ChEBI" id="CHEBI:30616"/>
    </ligand>
</feature>
<feature type="compositionally biased region" description="Pro residues" evidence="8">
    <location>
        <begin position="354"/>
        <end position="366"/>
    </location>
</feature>
<feature type="region of interest" description="Disordered" evidence="8">
    <location>
        <begin position="717"/>
        <end position="767"/>
    </location>
</feature>
<name>A0A139HMA0_9PEZI</name>
<keyword evidence="2" id="KW-0723">Serine/threonine-protein kinase</keyword>
<dbReference type="EMBL" id="LFZN01000029">
    <property type="protein sequence ID" value="KXT03570.1"/>
    <property type="molecule type" value="Genomic_DNA"/>
</dbReference>
<dbReference type="GO" id="GO:0005524">
    <property type="term" value="F:ATP binding"/>
    <property type="evidence" value="ECO:0007669"/>
    <property type="project" value="UniProtKB-UniRule"/>
</dbReference>
<dbReference type="PROSITE" id="PS50011">
    <property type="entry name" value="PROTEIN_KINASE_DOM"/>
    <property type="match status" value="1"/>
</dbReference>
<feature type="compositionally biased region" description="Basic and acidic residues" evidence="8">
    <location>
        <begin position="18"/>
        <end position="27"/>
    </location>
</feature>
<dbReference type="SUPFAM" id="SSF56112">
    <property type="entry name" value="Protein kinase-like (PK-like)"/>
    <property type="match status" value="1"/>
</dbReference>
<feature type="compositionally biased region" description="Low complexity" evidence="8">
    <location>
        <begin position="28"/>
        <end position="44"/>
    </location>
</feature>
<feature type="compositionally biased region" description="Polar residues" evidence="8">
    <location>
        <begin position="1072"/>
        <end position="1100"/>
    </location>
</feature>
<keyword evidence="5" id="KW-0418">Kinase</keyword>
<dbReference type="PROSITE" id="PS00107">
    <property type="entry name" value="PROTEIN_KINASE_ATP"/>
    <property type="match status" value="1"/>
</dbReference>
<feature type="compositionally biased region" description="Low complexity" evidence="8">
    <location>
        <begin position="1656"/>
        <end position="1665"/>
    </location>
</feature>
<feature type="compositionally biased region" description="Basic and acidic residues" evidence="8">
    <location>
        <begin position="686"/>
        <end position="699"/>
    </location>
</feature>
<feature type="compositionally biased region" description="Polar residues" evidence="8">
    <location>
        <begin position="480"/>
        <end position="494"/>
    </location>
</feature>
<evidence type="ECO:0000256" key="1">
    <source>
        <dbReference type="ARBA" id="ARBA00008867"/>
    </source>
</evidence>
<feature type="compositionally biased region" description="Polar residues" evidence="8">
    <location>
        <begin position="189"/>
        <end position="199"/>
    </location>
</feature>
<evidence type="ECO:0000313" key="10">
    <source>
        <dbReference type="EMBL" id="KXT03570.1"/>
    </source>
</evidence>
<dbReference type="GO" id="GO:0005856">
    <property type="term" value="C:cytoskeleton"/>
    <property type="evidence" value="ECO:0007669"/>
    <property type="project" value="TreeGrafter"/>
</dbReference>
<feature type="domain" description="Protein kinase" evidence="9">
    <location>
        <begin position="1252"/>
        <end position="1548"/>
    </location>
</feature>
<dbReference type="GO" id="GO:0004674">
    <property type="term" value="F:protein serine/threonine kinase activity"/>
    <property type="evidence" value="ECO:0007669"/>
    <property type="project" value="UniProtKB-KW"/>
</dbReference>
<dbReference type="STRING" id="321146.A0A139HMA0"/>
<feature type="compositionally biased region" description="Polar residues" evidence="8">
    <location>
        <begin position="792"/>
        <end position="805"/>
    </location>
</feature>
<gene>
    <name evidence="10" type="ORF">AC578_10003</name>
</gene>
<reference evidence="10 11" key="1">
    <citation type="submission" date="2015-07" db="EMBL/GenBank/DDBJ databases">
        <title>Comparative genomics of the Sigatoka disease complex on banana suggests a link between parallel evolutionary changes in Pseudocercospora fijiensis and Pseudocercospora eumusae and increased virulence on the banana host.</title>
        <authorList>
            <person name="Chang T.-C."/>
            <person name="Salvucci A."/>
            <person name="Crous P.W."/>
            <person name="Stergiopoulos I."/>
        </authorList>
    </citation>
    <scope>NUCLEOTIDE SEQUENCE [LARGE SCALE GENOMIC DNA]</scope>
    <source>
        <strain evidence="10 11">CBS 114824</strain>
    </source>
</reference>
<feature type="compositionally biased region" description="Pro residues" evidence="8">
    <location>
        <begin position="521"/>
        <end position="538"/>
    </location>
</feature>
<keyword evidence="11" id="KW-1185">Reference proteome</keyword>
<comment type="caution">
    <text evidence="10">The sequence shown here is derived from an EMBL/GenBank/DDBJ whole genome shotgun (WGS) entry which is preliminary data.</text>
</comment>
<feature type="compositionally biased region" description="Polar residues" evidence="8">
    <location>
        <begin position="1041"/>
        <end position="1052"/>
    </location>
</feature>
<keyword evidence="3" id="KW-0808">Transferase</keyword>
<feature type="compositionally biased region" description="Polar residues" evidence="8">
    <location>
        <begin position="1668"/>
        <end position="1700"/>
    </location>
</feature>
<feature type="compositionally biased region" description="Polar residues" evidence="8">
    <location>
        <begin position="403"/>
        <end position="424"/>
    </location>
</feature>
<evidence type="ECO:0000256" key="4">
    <source>
        <dbReference type="ARBA" id="ARBA00022741"/>
    </source>
</evidence>
<dbReference type="PANTHER" id="PTHR24058">
    <property type="entry name" value="DUAL SPECIFICITY PROTEIN KINASE"/>
    <property type="match status" value="1"/>
</dbReference>
<dbReference type="InterPro" id="IPR008271">
    <property type="entry name" value="Ser/Thr_kinase_AS"/>
</dbReference>
<feature type="region of interest" description="Disordered" evidence="8">
    <location>
        <begin position="787"/>
        <end position="810"/>
    </location>
</feature>
<dbReference type="PROSITE" id="PS00108">
    <property type="entry name" value="PROTEIN_KINASE_ST"/>
    <property type="match status" value="1"/>
</dbReference>